<dbReference type="Gene3D" id="3.90.70.10">
    <property type="entry name" value="Cysteine proteinases"/>
    <property type="match status" value="1"/>
</dbReference>
<keyword evidence="11" id="KW-1185">Reference proteome</keyword>
<dbReference type="PROSITE" id="PS00972">
    <property type="entry name" value="USP_1"/>
    <property type="match status" value="1"/>
</dbReference>
<dbReference type="SUPFAM" id="SSF54001">
    <property type="entry name" value="Cysteine proteinases"/>
    <property type="match status" value="1"/>
</dbReference>
<feature type="compositionally biased region" description="Basic and acidic residues" evidence="8">
    <location>
        <begin position="71"/>
        <end position="104"/>
    </location>
</feature>
<dbReference type="GO" id="GO:0005634">
    <property type="term" value="C:nucleus"/>
    <property type="evidence" value="ECO:0007669"/>
    <property type="project" value="TreeGrafter"/>
</dbReference>
<keyword evidence="6 7" id="KW-0788">Thiol protease</keyword>
<dbReference type="EMBL" id="BNJQ01000003">
    <property type="protein sequence ID" value="GHP02431.1"/>
    <property type="molecule type" value="Genomic_DNA"/>
</dbReference>
<feature type="domain" description="USP" evidence="9">
    <location>
        <begin position="196"/>
        <end position="548"/>
    </location>
</feature>
<evidence type="ECO:0000256" key="3">
    <source>
        <dbReference type="ARBA" id="ARBA00022670"/>
    </source>
</evidence>
<feature type="compositionally biased region" description="Low complexity" evidence="8">
    <location>
        <begin position="21"/>
        <end position="45"/>
    </location>
</feature>
<comment type="similarity">
    <text evidence="2 7">Belongs to the peptidase C19 family.</text>
</comment>
<dbReference type="OrthoDB" id="47475at2759"/>
<protein>
    <recommendedName>
        <fullName evidence="7">Ubiquitin carboxyl-terminal hydrolase</fullName>
        <ecNumber evidence="7">3.4.19.12</ecNumber>
    </recommendedName>
</protein>
<dbReference type="PANTHER" id="PTHR24006">
    <property type="entry name" value="UBIQUITIN CARBOXYL-TERMINAL HYDROLASE"/>
    <property type="match status" value="1"/>
</dbReference>
<dbReference type="EC" id="3.4.19.12" evidence="7"/>
<dbReference type="AlphaFoldDB" id="A0A830H9Z8"/>
<dbReference type="InterPro" id="IPR028889">
    <property type="entry name" value="USP"/>
</dbReference>
<dbReference type="InterPro" id="IPR018200">
    <property type="entry name" value="USP_CS"/>
</dbReference>
<dbReference type="GO" id="GO:0005829">
    <property type="term" value="C:cytosol"/>
    <property type="evidence" value="ECO:0007669"/>
    <property type="project" value="TreeGrafter"/>
</dbReference>
<dbReference type="Pfam" id="PF00443">
    <property type="entry name" value="UCH"/>
    <property type="match status" value="1"/>
</dbReference>
<name>A0A830H9Z8_9CHLO</name>
<dbReference type="PROSITE" id="PS50235">
    <property type="entry name" value="USP_3"/>
    <property type="match status" value="1"/>
</dbReference>
<accession>A0A830H9Z8</accession>
<dbReference type="InterPro" id="IPR001394">
    <property type="entry name" value="Peptidase_C19_UCH"/>
</dbReference>
<proteinExistence type="inferred from homology"/>
<evidence type="ECO:0000256" key="5">
    <source>
        <dbReference type="ARBA" id="ARBA00022801"/>
    </source>
</evidence>
<evidence type="ECO:0000256" key="2">
    <source>
        <dbReference type="ARBA" id="ARBA00009085"/>
    </source>
</evidence>
<evidence type="ECO:0000256" key="7">
    <source>
        <dbReference type="RuleBase" id="RU366025"/>
    </source>
</evidence>
<dbReference type="InterPro" id="IPR038765">
    <property type="entry name" value="Papain-like_cys_pep_sf"/>
</dbReference>
<evidence type="ECO:0000256" key="8">
    <source>
        <dbReference type="SAM" id="MobiDB-lite"/>
    </source>
</evidence>
<evidence type="ECO:0000259" key="9">
    <source>
        <dbReference type="PROSITE" id="PS50235"/>
    </source>
</evidence>
<dbReference type="CDD" id="cd02257">
    <property type="entry name" value="Peptidase_C19"/>
    <property type="match status" value="1"/>
</dbReference>
<comment type="function">
    <text evidence="7">Recognizes and hydrolyzes the peptide bond at the C-terminal Gly of ubiquitin. Involved in the processing of poly-ubiquitin precursors as well as that of ubiquitinated proteins.</text>
</comment>
<evidence type="ECO:0000256" key="6">
    <source>
        <dbReference type="ARBA" id="ARBA00022807"/>
    </source>
</evidence>
<reference evidence="10" key="1">
    <citation type="submission" date="2020-10" db="EMBL/GenBank/DDBJ databases">
        <title>Unveiling of a novel bifunctional photoreceptor, Dualchrome1, isolated from a cosmopolitan green alga.</title>
        <authorList>
            <person name="Suzuki S."/>
            <person name="Kawachi M."/>
        </authorList>
    </citation>
    <scope>NUCLEOTIDE SEQUENCE</scope>
    <source>
        <strain evidence="10">NIES 2893</strain>
    </source>
</reference>
<dbReference type="Proteomes" id="UP000660262">
    <property type="component" value="Unassembled WGS sequence"/>
</dbReference>
<evidence type="ECO:0000313" key="11">
    <source>
        <dbReference type="Proteomes" id="UP000660262"/>
    </source>
</evidence>
<evidence type="ECO:0000256" key="1">
    <source>
        <dbReference type="ARBA" id="ARBA00000707"/>
    </source>
</evidence>
<evidence type="ECO:0000256" key="4">
    <source>
        <dbReference type="ARBA" id="ARBA00022786"/>
    </source>
</evidence>
<organism evidence="10 11">
    <name type="scientific">Pycnococcus provasolii</name>
    <dbReference type="NCBI Taxonomy" id="41880"/>
    <lineage>
        <taxon>Eukaryota</taxon>
        <taxon>Viridiplantae</taxon>
        <taxon>Chlorophyta</taxon>
        <taxon>Pseudoscourfieldiophyceae</taxon>
        <taxon>Pseudoscourfieldiales</taxon>
        <taxon>Pycnococcaceae</taxon>
        <taxon>Pycnococcus</taxon>
    </lineage>
</organism>
<comment type="caution">
    <text evidence="10">The sequence shown here is derived from an EMBL/GenBank/DDBJ whole genome shotgun (WGS) entry which is preliminary data.</text>
</comment>
<sequence>MKRKSRGELLQQSAAAAAAAASSAKASFLSSSPRSGRSSLLSYPPVGLGGHGGGHGGALGSSGGKIAVPRPLDKSLTKQRIAQERAERAERAREMEEARKRQQREQVWPDEGVQPKRQQTQQPWRRDSRLVDQYYEQNTAKKKASPQGAAAQLGLVPRPTTATAQQRRDSITPPQASKKPAWMATSNRPAEVATKDGIANLGNTCYVSAVLQALRGAPAFARRLDAFLRAHVDGTAAGGGSSSLSALRVCVELRRCLAPGSGGTAQQSLGALLRGVGHRTGAAHAGAFTGAHLRQQQDAHEFLVALLDAVSIEAGRALAGAHDVAHDKENVPPLGNLAKSPTTRDPVQETFGATLERHLKCVSCGVAREGGAVPESATVHSVTLASDLRRRLESGTYNFRLMDLLRRGVFGTEEVELKCAACSDGTTAMSRFFVRQFPETLIVHLKRFEAHAGGMRKICDPVVFGEMLDLGFADVEDGVDRHRRRYRLESVVLHHGETLHCGHYTAFVRDAASQWRFCNDLRTRGAELREVLCPRVFRMAYLLVYTSIHSTAATAAPSSQ</sequence>
<gene>
    <name evidence="10" type="ORF">PPROV_000118800</name>
</gene>
<feature type="compositionally biased region" description="Gly residues" evidence="8">
    <location>
        <begin position="47"/>
        <end position="63"/>
    </location>
</feature>
<feature type="region of interest" description="Disordered" evidence="8">
    <location>
        <begin position="21"/>
        <end position="187"/>
    </location>
</feature>
<keyword evidence="3 7" id="KW-0645">Protease</keyword>
<evidence type="ECO:0000313" key="10">
    <source>
        <dbReference type="EMBL" id="GHP02431.1"/>
    </source>
</evidence>
<dbReference type="InterPro" id="IPR050164">
    <property type="entry name" value="Peptidase_C19"/>
</dbReference>
<dbReference type="GO" id="GO:0006508">
    <property type="term" value="P:proteolysis"/>
    <property type="evidence" value="ECO:0007669"/>
    <property type="project" value="UniProtKB-KW"/>
</dbReference>
<dbReference type="GO" id="GO:0004843">
    <property type="term" value="F:cysteine-type deubiquitinase activity"/>
    <property type="evidence" value="ECO:0007669"/>
    <property type="project" value="UniProtKB-UniRule"/>
</dbReference>
<keyword evidence="4 7" id="KW-0833">Ubl conjugation pathway</keyword>
<dbReference type="PROSITE" id="PS51318">
    <property type="entry name" value="TAT"/>
    <property type="match status" value="1"/>
</dbReference>
<keyword evidence="5 7" id="KW-0378">Hydrolase</keyword>
<dbReference type="GO" id="GO:0016579">
    <property type="term" value="P:protein deubiquitination"/>
    <property type="evidence" value="ECO:0007669"/>
    <property type="project" value="InterPro"/>
</dbReference>
<comment type="catalytic activity">
    <reaction evidence="1 7">
        <text>Thiol-dependent hydrolysis of ester, thioester, amide, peptide and isopeptide bonds formed by the C-terminal Gly of ubiquitin (a 76-residue protein attached to proteins as an intracellular targeting signal).</text>
        <dbReference type="EC" id="3.4.19.12"/>
    </reaction>
</comment>
<dbReference type="PROSITE" id="PS00973">
    <property type="entry name" value="USP_2"/>
    <property type="match status" value="1"/>
</dbReference>
<dbReference type="PANTHER" id="PTHR24006:SF758">
    <property type="entry name" value="UBIQUITIN CARBOXYL-TERMINAL HYDROLASE 36"/>
    <property type="match status" value="1"/>
</dbReference>
<dbReference type="InterPro" id="IPR006311">
    <property type="entry name" value="TAT_signal"/>
</dbReference>